<dbReference type="AlphaFoldDB" id="A0A0A8ZQP5"/>
<feature type="compositionally biased region" description="Polar residues" evidence="1">
    <location>
        <begin position="39"/>
        <end position="49"/>
    </location>
</feature>
<dbReference type="EMBL" id="GBRH01260758">
    <property type="protein sequence ID" value="JAD37137.1"/>
    <property type="molecule type" value="Transcribed_RNA"/>
</dbReference>
<evidence type="ECO:0000256" key="1">
    <source>
        <dbReference type="SAM" id="MobiDB-lite"/>
    </source>
</evidence>
<evidence type="ECO:0000313" key="2">
    <source>
        <dbReference type="EMBL" id="JAD37137.1"/>
    </source>
</evidence>
<organism evidence="2">
    <name type="scientific">Arundo donax</name>
    <name type="common">Giant reed</name>
    <name type="synonym">Donax arundinaceus</name>
    <dbReference type="NCBI Taxonomy" id="35708"/>
    <lineage>
        <taxon>Eukaryota</taxon>
        <taxon>Viridiplantae</taxon>
        <taxon>Streptophyta</taxon>
        <taxon>Embryophyta</taxon>
        <taxon>Tracheophyta</taxon>
        <taxon>Spermatophyta</taxon>
        <taxon>Magnoliopsida</taxon>
        <taxon>Liliopsida</taxon>
        <taxon>Poales</taxon>
        <taxon>Poaceae</taxon>
        <taxon>PACMAD clade</taxon>
        <taxon>Arundinoideae</taxon>
        <taxon>Arundineae</taxon>
        <taxon>Arundo</taxon>
    </lineage>
</organism>
<accession>A0A0A8ZQP5</accession>
<name>A0A0A8ZQP5_ARUDO</name>
<sequence length="49" mass="5120">MGVAAAPSPGSDVAAPRTPLRRSGSVTRSPMRRRPELQSVETASRSTPS</sequence>
<proteinExistence type="predicted"/>
<reference evidence="2" key="2">
    <citation type="journal article" date="2015" name="Data Brief">
        <title>Shoot transcriptome of the giant reed, Arundo donax.</title>
        <authorList>
            <person name="Barrero R.A."/>
            <person name="Guerrero F.D."/>
            <person name="Moolhuijzen P."/>
            <person name="Goolsby J.A."/>
            <person name="Tidwell J."/>
            <person name="Bellgard S.E."/>
            <person name="Bellgard M.I."/>
        </authorList>
    </citation>
    <scope>NUCLEOTIDE SEQUENCE</scope>
    <source>
        <tissue evidence="2">Shoot tissue taken approximately 20 cm above the soil surface</tissue>
    </source>
</reference>
<reference evidence="2" key="1">
    <citation type="submission" date="2014-09" db="EMBL/GenBank/DDBJ databases">
        <authorList>
            <person name="Magalhaes I.L.F."/>
            <person name="Oliveira U."/>
            <person name="Santos F.R."/>
            <person name="Vidigal T.H.D.A."/>
            <person name="Brescovit A.D."/>
            <person name="Santos A.J."/>
        </authorList>
    </citation>
    <scope>NUCLEOTIDE SEQUENCE</scope>
    <source>
        <tissue evidence="2">Shoot tissue taken approximately 20 cm above the soil surface</tissue>
    </source>
</reference>
<feature type="region of interest" description="Disordered" evidence="1">
    <location>
        <begin position="1"/>
        <end position="49"/>
    </location>
</feature>
<protein>
    <submittedName>
        <fullName evidence="2">Uncharacterized protein</fullName>
    </submittedName>
</protein>